<evidence type="ECO:0000313" key="1">
    <source>
        <dbReference type="EMBL" id="KRZ48979.1"/>
    </source>
</evidence>
<reference evidence="1 2" key="1">
    <citation type="submission" date="2015-05" db="EMBL/GenBank/DDBJ databases">
        <title>Evolution of Trichinella species and genotypes.</title>
        <authorList>
            <person name="Korhonen P.K."/>
            <person name="Edoardo P."/>
            <person name="Giuseppe L.R."/>
            <person name="Gasser R.B."/>
        </authorList>
    </citation>
    <scope>NUCLEOTIDE SEQUENCE [LARGE SCALE GENOMIC DNA]</scope>
    <source>
        <strain evidence="1">ISS10</strain>
    </source>
</reference>
<organism evidence="1 2">
    <name type="scientific">Trichinella nativa</name>
    <dbReference type="NCBI Taxonomy" id="6335"/>
    <lineage>
        <taxon>Eukaryota</taxon>
        <taxon>Metazoa</taxon>
        <taxon>Ecdysozoa</taxon>
        <taxon>Nematoda</taxon>
        <taxon>Enoplea</taxon>
        <taxon>Dorylaimia</taxon>
        <taxon>Trichinellida</taxon>
        <taxon>Trichinellidae</taxon>
        <taxon>Trichinella</taxon>
    </lineage>
</organism>
<evidence type="ECO:0000313" key="2">
    <source>
        <dbReference type="Proteomes" id="UP000054721"/>
    </source>
</evidence>
<dbReference type="Proteomes" id="UP000054721">
    <property type="component" value="Unassembled WGS sequence"/>
</dbReference>
<dbReference type="EMBL" id="JYDW01000345">
    <property type="protein sequence ID" value="KRZ48979.1"/>
    <property type="molecule type" value="Genomic_DNA"/>
</dbReference>
<proteinExistence type="predicted"/>
<keyword evidence="2" id="KW-1185">Reference proteome</keyword>
<gene>
    <name evidence="1" type="ORF">T02_13866</name>
</gene>
<accession>A0A0V1KNX2</accession>
<dbReference type="AlphaFoldDB" id="A0A0V1KNX2"/>
<name>A0A0V1KNX2_9BILA</name>
<protein>
    <submittedName>
        <fullName evidence="1">Uncharacterized protein</fullName>
    </submittedName>
</protein>
<comment type="caution">
    <text evidence="1">The sequence shown here is derived from an EMBL/GenBank/DDBJ whole genome shotgun (WGS) entry which is preliminary data.</text>
</comment>
<sequence length="92" mass="10846">MQFLNQNFFFTIFIFHINEIDFDFISSSELACIFANIFNSLRTILVASSGLKKNSINTQQTGQRHRVLNYERFNDFQLNNNVSVSVYNRRVQ</sequence>